<evidence type="ECO:0000313" key="1">
    <source>
        <dbReference type="EMBL" id="GES91216.1"/>
    </source>
</evidence>
<comment type="caution">
    <text evidence="1">The sequence shown here is derived from an EMBL/GenBank/DDBJ whole genome shotgun (WGS) entry which is preliminary data.</text>
</comment>
<organism evidence="1 2">
    <name type="scientific">Rhizophagus clarus</name>
    <dbReference type="NCBI Taxonomy" id="94130"/>
    <lineage>
        <taxon>Eukaryota</taxon>
        <taxon>Fungi</taxon>
        <taxon>Fungi incertae sedis</taxon>
        <taxon>Mucoromycota</taxon>
        <taxon>Glomeromycotina</taxon>
        <taxon>Glomeromycetes</taxon>
        <taxon>Glomerales</taxon>
        <taxon>Glomeraceae</taxon>
        <taxon>Rhizophagus</taxon>
    </lineage>
</organism>
<gene>
    <name evidence="1" type="ORF">RCL2_001804800</name>
</gene>
<evidence type="ECO:0000313" key="2">
    <source>
        <dbReference type="Proteomes" id="UP000615446"/>
    </source>
</evidence>
<accession>A0A8H3LS86</accession>
<proteinExistence type="predicted"/>
<dbReference type="AlphaFoldDB" id="A0A8H3LS86"/>
<dbReference type="Proteomes" id="UP000615446">
    <property type="component" value="Unassembled WGS sequence"/>
</dbReference>
<sequence>MFLLSEIILLSHENLPNSLKVFYSKKQARFLIFISDAYGEILLQLNFYNMRQNENFLNIILKPIQSNRKLTKNLREILVLLKQSSRSLYGLRDSRTSARLTPIPEIDVNSDLVQLLMLNLSLLAKWNALPTKGPKYDFQQSRSTIADNDGKFSTLERPQVHLSPMTVDTKRGNKMFEMLPKLTTRRNSWVPISLYMDMLKFLYRSIHGLSQI</sequence>
<name>A0A8H3LS86_9GLOM</name>
<protein>
    <submittedName>
        <fullName evidence="1">Uncharacterized protein</fullName>
    </submittedName>
</protein>
<dbReference type="EMBL" id="BLAL01000197">
    <property type="protein sequence ID" value="GES91216.1"/>
    <property type="molecule type" value="Genomic_DNA"/>
</dbReference>
<reference evidence="1" key="1">
    <citation type="submission" date="2019-10" db="EMBL/GenBank/DDBJ databases">
        <title>Conservation and host-specific expression of non-tandemly repeated heterogenous ribosome RNA gene in arbuscular mycorrhizal fungi.</title>
        <authorList>
            <person name="Maeda T."/>
            <person name="Kobayashi Y."/>
            <person name="Nakagawa T."/>
            <person name="Ezawa T."/>
            <person name="Yamaguchi K."/>
            <person name="Bino T."/>
            <person name="Nishimoto Y."/>
            <person name="Shigenobu S."/>
            <person name="Kawaguchi M."/>
        </authorList>
    </citation>
    <scope>NUCLEOTIDE SEQUENCE</scope>
    <source>
        <strain evidence="1">HR1</strain>
    </source>
</reference>